<evidence type="ECO:0000313" key="3">
    <source>
        <dbReference type="Proteomes" id="UP001325680"/>
    </source>
</evidence>
<evidence type="ECO:0000313" key="2">
    <source>
        <dbReference type="EMBL" id="WQD38689.1"/>
    </source>
</evidence>
<organism evidence="2 3">
    <name type="scientific">Niabella yanshanensis</name>
    <dbReference type="NCBI Taxonomy" id="577386"/>
    <lineage>
        <taxon>Bacteria</taxon>
        <taxon>Pseudomonadati</taxon>
        <taxon>Bacteroidota</taxon>
        <taxon>Chitinophagia</taxon>
        <taxon>Chitinophagales</taxon>
        <taxon>Chitinophagaceae</taxon>
        <taxon>Niabella</taxon>
    </lineage>
</organism>
<name>A0ABZ0W7P6_9BACT</name>
<sequence>MKKKIASTLLITAFFTIRTLTGWGSVPTSLSHPVISKQFGLSSGEYCLTDTVPPKKAEQQAKDIKDESLTQKSSAKGPVNNAIVTVQEEIKTIREVPKSKKKIKPVKIDVVPLPQNIIKPKIIIKKIKI</sequence>
<gene>
    <name evidence="2" type="ORF">U0035_00845</name>
</gene>
<dbReference type="RefSeq" id="WP_114791419.1">
    <property type="nucleotide sequence ID" value="NZ_CP139960.1"/>
</dbReference>
<protein>
    <submittedName>
        <fullName evidence="2">Uncharacterized protein</fullName>
    </submittedName>
</protein>
<feature type="compositionally biased region" description="Basic and acidic residues" evidence="1">
    <location>
        <begin position="53"/>
        <end position="69"/>
    </location>
</feature>
<dbReference type="EMBL" id="CP139960">
    <property type="protein sequence ID" value="WQD38689.1"/>
    <property type="molecule type" value="Genomic_DNA"/>
</dbReference>
<feature type="region of interest" description="Disordered" evidence="1">
    <location>
        <begin position="52"/>
        <end position="76"/>
    </location>
</feature>
<proteinExistence type="predicted"/>
<keyword evidence="3" id="KW-1185">Reference proteome</keyword>
<reference evidence="2 3" key="1">
    <citation type="submission" date="2023-12" db="EMBL/GenBank/DDBJ databases">
        <title>Genome sequencing and assembly of bacterial species from a model synthetic community.</title>
        <authorList>
            <person name="Hogle S.L."/>
        </authorList>
    </citation>
    <scope>NUCLEOTIDE SEQUENCE [LARGE SCALE GENOMIC DNA]</scope>
    <source>
        <strain evidence="2 3">HAMBI_3031</strain>
    </source>
</reference>
<dbReference type="Proteomes" id="UP001325680">
    <property type="component" value="Chromosome"/>
</dbReference>
<accession>A0ABZ0W7P6</accession>
<evidence type="ECO:0000256" key="1">
    <source>
        <dbReference type="SAM" id="MobiDB-lite"/>
    </source>
</evidence>